<keyword evidence="3" id="KW-1185">Reference proteome</keyword>
<accession>A0A085VDB5</accession>
<dbReference type="PATRIC" id="fig|317.175.peg.4154"/>
<organism evidence="2 3">
    <name type="scientific">Pseudomonas syringae</name>
    <dbReference type="NCBI Taxonomy" id="317"/>
    <lineage>
        <taxon>Bacteria</taxon>
        <taxon>Pseudomonadati</taxon>
        <taxon>Pseudomonadota</taxon>
        <taxon>Gammaproteobacteria</taxon>
        <taxon>Pseudomonadales</taxon>
        <taxon>Pseudomonadaceae</taxon>
        <taxon>Pseudomonas</taxon>
    </lineage>
</organism>
<sequence>MNMTSINPLPDDFPWNQTAGLLLDALQVKDLLRRVYEWSAAAQVDVLYLGTQWASISHCSPCLIRLRDRDDPVLLQFLANTQHQWGYLLVSDCSWQQLLAHMRWLTSFQAPQYEEMYLRISDPAVARALFGADAYPRSELFGPCQQIMVANTSLSGWTHYRRPAEPAIPMYEQPYTASDAQWAALKALAFDKSIAELYLHMQRFFPEYRADLSPQQRLEHVHKLARSAIARGFESEREIRLYANVFGFLGHDVLAQHPDISELLTVKSELTSVQRAERAAELAAQRSGL</sequence>
<dbReference type="Pfam" id="PF13503">
    <property type="entry name" value="DUF4123"/>
    <property type="match status" value="1"/>
</dbReference>
<dbReference type="RefSeq" id="WP_032630495.1">
    <property type="nucleotide sequence ID" value="NZ_JPQU01000057.1"/>
</dbReference>
<comment type="caution">
    <text evidence="2">The sequence shown here is derived from an EMBL/GenBank/DDBJ whole genome shotgun (WGS) entry which is preliminary data.</text>
</comment>
<protein>
    <recommendedName>
        <fullName evidence="1">DUF4123 domain-containing protein</fullName>
    </recommendedName>
</protein>
<reference evidence="2 3" key="1">
    <citation type="submission" date="2014-07" db="EMBL/GenBank/DDBJ databases">
        <title>Draft Genome Sequences of Environmental Pseudomonas syringae strains.</title>
        <authorList>
            <person name="Baltrus D.A."/>
            <person name="Berge O."/>
            <person name="Morris C."/>
        </authorList>
    </citation>
    <scope>NUCLEOTIDE SEQUENCE [LARGE SCALE GENOMIC DNA]</scope>
    <source>
        <strain evidence="2 3">GAW0119</strain>
    </source>
</reference>
<evidence type="ECO:0000313" key="2">
    <source>
        <dbReference type="EMBL" id="KFE53428.1"/>
    </source>
</evidence>
<name>A0A085VDB5_PSESX</name>
<feature type="domain" description="DUF4123" evidence="1">
    <location>
        <begin position="21"/>
        <end position="130"/>
    </location>
</feature>
<proteinExistence type="predicted"/>
<dbReference type="AlphaFoldDB" id="A0A085VDB5"/>
<dbReference type="Proteomes" id="UP000028631">
    <property type="component" value="Unassembled WGS sequence"/>
</dbReference>
<evidence type="ECO:0000259" key="1">
    <source>
        <dbReference type="Pfam" id="PF13503"/>
    </source>
</evidence>
<dbReference type="InterPro" id="IPR025391">
    <property type="entry name" value="DUF4123"/>
</dbReference>
<dbReference type="OrthoDB" id="6353266at2"/>
<dbReference type="EMBL" id="JPQU01000057">
    <property type="protein sequence ID" value="KFE53428.1"/>
    <property type="molecule type" value="Genomic_DNA"/>
</dbReference>
<gene>
    <name evidence="2" type="ORF">IV01_19940</name>
</gene>
<evidence type="ECO:0000313" key="3">
    <source>
        <dbReference type="Proteomes" id="UP000028631"/>
    </source>
</evidence>